<dbReference type="AlphaFoldDB" id="A0A0G4GTI7"/>
<evidence type="ECO:0000256" key="1">
    <source>
        <dbReference type="SAM" id="Coils"/>
    </source>
</evidence>
<dbReference type="InParanoid" id="A0A0G4GTI7"/>
<evidence type="ECO:0000259" key="3">
    <source>
        <dbReference type="Pfam" id="PF07534"/>
    </source>
</evidence>
<dbReference type="InterPro" id="IPR006571">
    <property type="entry name" value="TLDc_dom"/>
</dbReference>
<sequence>MRRCTGEMGGQSSRFEQGPPADAPDINDLYPPIAPPPPYSPELAPSSLRVMTLEEAADRLVQAEEAAREASEENRQLSAQVATQAAQMQTLQAKVDTQEAEIQALKESRAADRAAINASIEQGWSLYGLLTCEQHAALSELLGGKRLTVVYRSSRDGMTYADLLRCVGDKTGLVFIIRTGRYVFGAYISAGLQLPDDPTSYRTYDSDVWWFSLAGHFLTPTKIEIDQDLQWVRVAGREADECRENVWIHSYLRLGYGESCFGQPAADIRSCSQNAYSHISPSEGYMGTVFDDVFHDESYCPQHALLAGEAGSFMADEIVVLH</sequence>
<evidence type="ECO:0000313" key="5">
    <source>
        <dbReference type="Proteomes" id="UP000041254"/>
    </source>
</evidence>
<dbReference type="EMBL" id="CDMY01000802">
    <property type="protein sequence ID" value="CEM34076.1"/>
    <property type="molecule type" value="Genomic_DNA"/>
</dbReference>
<evidence type="ECO:0000313" key="4">
    <source>
        <dbReference type="EMBL" id="CEM34076.1"/>
    </source>
</evidence>
<feature type="domain" description="TLDc" evidence="3">
    <location>
        <begin position="143"/>
        <end position="209"/>
    </location>
</feature>
<protein>
    <recommendedName>
        <fullName evidence="3">TLDc domain-containing protein</fullName>
    </recommendedName>
</protein>
<dbReference type="Proteomes" id="UP000041254">
    <property type="component" value="Unassembled WGS sequence"/>
</dbReference>
<feature type="region of interest" description="Disordered" evidence="2">
    <location>
        <begin position="1"/>
        <end position="45"/>
    </location>
</feature>
<feature type="coiled-coil region" evidence="1">
    <location>
        <begin position="53"/>
        <end position="108"/>
    </location>
</feature>
<dbReference type="Gene3D" id="1.20.5.340">
    <property type="match status" value="1"/>
</dbReference>
<dbReference type="OrthoDB" id="26679at2759"/>
<reference evidence="4 5" key="1">
    <citation type="submission" date="2014-11" db="EMBL/GenBank/DDBJ databases">
        <authorList>
            <person name="Zhu J."/>
            <person name="Qi W."/>
            <person name="Song R."/>
        </authorList>
    </citation>
    <scope>NUCLEOTIDE SEQUENCE [LARGE SCALE GENOMIC DNA]</scope>
</reference>
<keyword evidence="1" id="KW-0175">Coiled coil</keyword>
<keyword evidence="5" id="KW-1185">Reference proteome</keyword>
<name>A0A0G4GTI7_VITBC</name>
<dbReference type="PhylomeDB" id="A0A0G4GTI7"/>
<proteinExistence type="predicted"/>
<gene>
    <name evidence="4" type="ORF">Vbra_10303</name>
</gene>
<dbReference type="Pfam" id="PF07534">
    <property type="entry name" value="TLD"/>
    <property type="match status" value="1"/>
</dbReference>
<evidence type="ECO:0000256" key="2">
    <source>
        <dbReference type="SAM" id="MobiDB-lite"/>
    </source>
</evidence>
<organism evidence="4 5">
    <name type="scientific">Vitrella brassicaformis (strain CCMP3155)</name>
    <dbReference type="NCBI Taxonomy" id="1169540"/>
    <lineage>
        <taxon>Eukaryota</taxon>
        <taxon>Sar</taxon>
        <taxon>Alveolata</taxon>
        <taxon>Colpodellida</taxon>
        <taxon>Vitrellaceae</taxon>
        <taxon>Vitrella</taxon>
    </lineage>
</organism>
<accession>A0A0G4GTI7</accession>
<dbReference type="VEuPathDB" id="CryptoDB:Vbra_10303"/>